<feature type="domain" description="DOT1" evidence="7">
    <location>
        <begin position="1"/>
        <end position="205"/>
    </location>
</feature>
<dbReference type="Proteomes" id="UP000316726">
    <property type="component" value="Chromosome 4"/>
</dbReference>
<dbReference type="GO" id="GO:0032259">
    <property type="term" value="P:methylation"/>
    <property type="evidence" value="ECO:0007669"/>
    <property type="project" value="UniProtKB-KW"/>
</dbReference>
<dbReference type="InterPro" id="IPR030445">
    <property type="entry name" value="H3-K79_meTrfase"/>
</dbReference>
<keyword evidence="6" id="KW-0489">Methyltransferase</keyword>
<keyword evidence="6" id="KW-0808">Transferase</keyword>
<dbReference type="InterPro" id="IPR029063">
    <property type="entry name" value="SAM-dependent_MTases_sf"/>
</dbReference>
<accession>A0A5B8MKA1</accession>
<comment type="function">
    <text evidence="6">Histone methyltransferase that specifically trimethylates histone H3 to form H3K79me3. This methylation is required for telomere silencing and for the pachytene checkpoint during the meiotic cell cycle by allowing the recruitment of RAD9 to double strand breaks. Nucleosomes are preferred as substrate compared to free histone.</text>
</comment>
<dbReference type="Gene3D" id="3.40.50.150">
    <property type="entry name" value="Vaccinia Virus protein VP39"/>
    <property type="match status" value="1"/>
</dbReference>
<dbReference type="PANTHER" id="PTHR21451">
    <property type="entry name" value="HISTONE H3 METHYLTRANSFERASE"/>
    <property type="match status" value="1"/>
</dbReference>
<keyword evidence="3 6" id="KW-0156">Chromatin regulator</keyword>
<evidence type="ECO:0000256" key="1">
    <source>
        <dbReference type="ARBA" id="ARBA00012190"/>
    </source>
</evidence>
<name>A0A5B8MKA1_9CHLO</name>
<keyword evidence="6" id="KW-0539">Nucleus</keyword>
<keyword evidence="6" id="KW-0949">S-adenosyl-L-methionine</keyword>
<dbReference type="GO" id="GO:0140956">
    <property type="term" value="F:histone H3K79 trimethyltransferase activity"/>
    <property type="evidence" value="ECO:0007669"/>
    <property type="project" value="UniProtKB-EC"/>
</dbReference>
<dbReference type="PROSITE" id="PS51569">
    <property type="entry name" value="DOT1"/>
    <property type="match status" value="1"/>
</dbReference>
<evidence type="ECO:0000256" key="4">
    <source>
        <dbReference type="ARBA" id="ARBA00029821"/>
    </source>
</evidence>
<dbReference type="STRING" id="1764295.A0A5B8MKA1"/>
<evidence type="ECO:0000313" key="8">
    <source>
        <dbReference type="EMBL" id="QDZ20906.1"/>
    </source>
</evidence>
<comment type="catalytic activity">
    <reaction evidence="5 6">
        <text>L-lysyl(79)-[histone H3] + 3 S-adenosyl-L-methionine = N(6),N(6),N(6)-trimethyl-L-lysyl(79)-[histone H3] + 3 S-adenosyl-L-homocysteine + 3 H(+)</text>
        <dbReference type="Rhea" id="RHEA:60328"/>
        <dbReference type="Rhea" id="RHEA-COMP:15549"/>
        <dbReference type="Rhea" id="RHEA-COMP:15552"/>
        <dbReference type="ChEBI" id="CHEBI:15378"/>
        <dbReference type="ChEBI" id="CHEBI:29969"/>
        <dbReference type="ChEBI" id="CHEBI:57856"/>
        <dbReference type="ChEBI" id="CHEBI:59789"/>
        <dbReference type="ChEBI" id="CHEBI:61961"/>
        <dbReference type="EC" id="2.1.1.360"/>
    </reaction>
</comment>
<proteinExistence type="inferred from homology"/>
<dbReference type="InterPro" id="IPR025789">
    <property type="entry name" value="DOT1_dom"/>
</dbReference>
<dbReference type="OrthoDB" id="443402at2759"/>
<evidence type="ECO:0000256" key="6">
    <source>
        <dbReference type="RuleBase" id="RU271113"/>
    </source>
</evidence>
<dbReference type="GO" id="GO:0005634">
    <property type="term" value="C:nucleus"/>
    <property type="evidence" value="ECO:0007669"/>
    <property type="project" value="UniProtKB-SubCell"/>
</dbReference>
<evidence type="ECO:0000256" key="3">
    <source>
        <dbReference type="ARBA" id="ARBA00022853"/>
    </source>
</evidence>
<organism evidence="8 9">
    <name type="scientific">Chloropicon primus</name>
    <dbReference type="NCBI Taxonomy" id="1764295"/>
    <lineage>
        <taxon>Eukaryota</taxon>
        <taxon>Viridiplantae</taxon>
        <taxon>Chlorophyta</taxon>
        <taxon>Chloropicophyceae</taxon>
        <taxon>Chloropicales</taxon>
        <taxon>Chloropicaceae</taxon>
        <taxon>Chloropicon</taxon>
    </lineage>
</organism>
<comment type="miscellaneous">
    <text evidence="6">In contrast to other lysine histone methyltransferases, it does not contain a SET domain, suggesting the existence of another mechanism for methylation of lysine residues of histones.</text>
</comment>
<dbReference type="SUPFAM" id="SSF53335">
    <property type="entry name" value="S-adenosyl-L-methionine-dependent methyltransferases"/>
    <property type="match status" value="1"/>
</dbReference>
<gene>
    <name evidence="8" type="ORF">A3770_04p34240</name>
</gene>
<dbReference type="Pfam" id="PF08123">
    <property type="entry name" value="DOT1"/>
    <property type="match status" value="1"/>
</dbReference>
<comment type="similarity">
    <text evidence="6">Belongs to the class I-like SAM-binding methyltransferase superfamily. DOT1 family.</text>
</comment>
<protein>
    <recommendedName>
        <fullName evidence="2 6">Histone-lysine N-methyltransferase, H3 lysine-79 specific</fullName>
        <ecNumber evidence="1 6">2.1.1.360</ecNumber>
    </recommendedName>
    <alternativeName>
        <fullName evidence="4 6">Histone H3-K79 methyltransferase</fullName>
    </alternativeName>
</protein>
<evidence type="ECO:0000256" key="2">
    <source>
        <dbReference type="ARBA" id="ARBA00020987"/>
    </source>
</evidence>
<dbReference type="PANTHER" id="PTHR21451:SF19">
    <property type="entry name" value="ACTIVATED IN BLOCKED UNFOLDED PROTEIN RESPONSE"/>
    <property type="match status" value="1"/>
</dbReference>
<keyword evidence="9" id="KW-1185">Reference proteome</keyword>
<evidence type="ECO:0000313" key="9">
    <source>
        <dbReference type="Proteomes" id="UP000316726"/>
    </source>
</evidence>
<comment type="subcellular location">
    <subcellularLocation>
        <location evidence="6">Nucleus</location>
    </subcellularLocation>
</comment>
<evidence type="ECO:0000256" key="5">
    <source>
        <dbReference type="ARBA" id="ARBA00047770"/>
    </source>
</evidence>
<dbReference type="AlphaFoldDB" id="A0A5B8MKA1"/>
<sequence length="205" mass="22659">MTAYEMAFEGLDRDAGLEIAELSHKERPRVDGMGYFYGELDHRSVTEIVKAVRPEEGDVFVDLGSGLGKMVLSTALQDVAWGECRGCEILPELHEKALVALEKLQAALGREGLPSCTLELGDMMRAKVDDATVVFVFATCFQPAFMAALESKLGAEMKPGSRLVLVSKQVQSNKFRPYGANDGYLCVRQSFDSKWSLDCFVYQKT</sequence>
<evidence type="ECO:0000259" key="7">
    <source>
        <dbReference type="PROSITE" id="PS51569"/>
    </source>
</evidence>
<reference evidence="8 9" key="1">
    <citation type="submission" date="2018-07" db="EMBL/GenBank/DDBJ databases">
        <title>The complete nuclear genome of the prasinophyte Chloropicon primus (CCMP1205).</title>
        <authorList>
            <person name="Pombert J.-F."/>
            <person name="Otis C."/>
            <person name="Turmel M."/>
            <person name="Lemieux C."/>
        </authorList>
    </citation>
    <scope>NUCLEOTIDE SEQUENCE [LARGE SCALE GENOMIC DNA]</scope>
    <source>
        <strain evidence="8 9">CCMP1205</strain>
    </source>
</reference>
<dbReference type="EMBL" id="CP031037">
    <property type="protein sequence ID" value="QDZ20906.1"/>
    <property type="molecule type" value="Genomic_DNA"/>
</dbReference>
<dbReference type="EC" id="2.1.1.360" evidence="1 6"/>
<dbReference type="GO" id="GO:0051726">
    <property type="term" value="P:regulation of cell cycle"/>
    <property type="evidence" value="ECO:0007669"/>
    <property type="project" value="InterPro"/>
</dbReference>